<feature type="domain" description="MobA-like NTP transferase" evidence="2">
    <location>
        <begin position="34"/>
        <end position="198"/>
    </location>
</feature>
<gene>
    <name evidence="3" type="primary">pucB</name>
    <name evidence="3" type="ORF">LMG6000_02105</name>
</gene>
<dbReference type="AlphaFoldDB" id="A0A6S7FA20"/>
<dbReference type="Proteomes" id="UP000494183">
    <property type="component" value="Unassembled WGS sequence"/>
</dbReference>
<dbReference type="InterPro" id="IPR029044">
    <property type="entry name" value="Nucleotide-diphossugar_trans"/>
</dbReference>
<sequence>MRVALPRLIFTILIIMANVSSVYPYPASAPRRVGILLAAGQGSRYALHRPGADKLLAPLSQGVCVAVASARALRAAVDMVIAVVRPGSSVLAGLLRAEDCDVLETDRAGEGMGASLAAAAQYIQAFPHAPQSVLVALADMPWIRPATLERVLDALRHAPMAAPSYQGQRGHPVGFGAELLPQLAVLSADEGARRLLKQPGLCLVEVDDPGVLRDVDTPADLDGAG</sequence>
<reference evidence="3 4" key="1">
    <citation type="submission" date="2020-04" db="EMBL/GenBank/DDBJ databases">
        <authorList>
            <person name="De Canck E."/>
        </authorList>
    </citation>
    <scope>NUCLEOTIDE SEQUENCE [LARGE SCALE GENOMIC DNA]</scope>
    <source>
        <strain evidence="3 4">LMG 6000</strain>
    </source>
</reference>
<dbReference type="SUPFAM" id="SSF53448">
    <property type="entry name" value="Nucleotide-diphospho-sugar transferases"/>
    <property type="match status" value="1"/>
</dbReference>
<protein>
    <submittedName>
        <fullName evidence="3">Purine catabolism protein PucB</fullName>
    </submittedName>
</protein>
<dbReference type="Pfam" id="PF12804">
    <property type="entry name" value="NTP_transf_3"/>
    <property type="match status" value="1"/>
</dbReference>
<dbReference type="CDD" id="cd04182">
    <property type="entry name" value="GT_2_like_f"/>
    <property type="match status" value="1"/>
</dbReference>
<accession>A0A6S7FA20</accession>
<proteinExistence type="predicted"/>
<keyword evidence="1" id="KW-0460">Magnesium</keyword>
<dbReference type="PANTHER" id="PTHR43777">
    <property type="entry name" value="MOLYBDENUM COFACTOR CYTIDYLYLTRANSFERASE"/>
    <property type="match status" value="1"/>
</dbReference>
<keyword evidence="4" id="KW-1185">Reference proteome</keyword>
<evidence type="ECO:0000313" key="4">
    <source>
        <dbReference type="Proteomes" id="UP000494183"/>
    </source>
</evidence>
<dbReference type="GO" id="GO:0016779">
    <property type="term" value="F:nucleotidyltransferase activity"/>
    <property type="evidence" value="ECO:0007669"/>
    <property type="project" value="UniProtKB-ARBA"/>
</dbReference>
<dbReference type="PANTHER" id="PTHR43777:SF1">
    <property type="entry name" value="MOLYBDENUM COFACTOR CYTIDYLYLTRANSFERASE"/>
    <property type="match status" value="1"/>
</dbReference>
<name>A0A6S7FA20_9BURK</name>
<evidence type="ECO:0000259" key="2">
    <source>
        <dbReference type="Pfam" id="PF12804"/>
    </source>
</evidence>
<organism evidence="3 4">
    <name type="scientific">Achromobacter insolitus</name>
    <dbReference type="NCBI Taxonomy" id="217204"/>
    <lineage>
        <taxon>Bacteria</taxon>
        <taxon>Pseudomonadati</taxon>
        <taxon>Pseudomonadota</taxon>
        <taxon>Betaproteobacteria</taxon>
        <taxon>Burkholderiales</taxon>
        <taxon>Alcaligenaceae</taxon>
        <taxon>Achromobacter</taxon>
    </lineage>
</organism>
<dbReference type="InterPro" id="IPR025877">
    <property type="entry name" value="MobA-like_NTP_Trfase"/>
</dbReference>
<evidence type="ECO:0000256" key="1">
    <source>
        <dbReference type="ARBA" id="ARBA00022842"/>
    </source>
</evidence>
<dbReference type="EMBL" id="CADILH010000003">
    <property type="protein sequence ID" value="CAB3931346.1"/>
    <property type="molecule type" value="Genomic_DNA"/>
</dbReference>
<dbReference type="Gene3D" id="3.90.550.10">
    <property type="entry name" value="Spore Coat Polysaccharide Biosynthesis Protein SpsA, Chain A"/>
    <property type="match status" value="1"/>
</dbReference>
<evidence type="ECO:0000313" key="3">
    <source>
        <dbReference type="EMBL" id="CAB3931346.1"/>
    </source>
</evidence>